<evidence type="ECO:0000256" key="1">
    <source>
        <dbReference type="ARBA" id="ARBA00004123"/>
    </source>
</evidence>
<dbReference type="SUPFAM" id="SSF57701">
    <property type="entry name" value="Zn2/Cys6 DNA-binding domain"/>
    <property type="match status" value="1"/>
</dbReference>
<dbReference type="Gene3D" id="4.10.240.10">
    <property type="entry name" value="Zn(2)-C6 fungal-type DNA-binding domain"/>
    <property type="match status" value="1"/>
</dbReference>
<dbReference type="GO" id="GO:0000981">
    <property type="term" value="F:DNA-binding transcription factor activity, RNA polymerase II-specific"/>
    <property type="evidence" value="ECO:0007669"/>
    <property type="project" value="InterPro"/>
</dbReference>
<dbReference type="SMART" id="SM00066">
    <property type="entry name" value="GAL4"/>
    <property type="match status" value="1"/>
</dbReference>
<comment type="subcellular location">
    <subcellularLocation>
        <location evidence="1">Nucleus</location>
    </subcellularLocation>
</comment>
<protein>
    <submittedName>
        <fullName evidence="10">Fungal-specific transcription factor domain-containing protein</fullName>
    </submittedName>
</protein>
<sequence length="691" mass="77607">MRSAMVQKRACDACHKRKIQCDSTSTETPCNWCDHHGLACTFNRVRGRKKNPRAKSKLSVEQSLSSRLERIEDALAKTLAQHDNATTSSNTSTTSTSPPFTSTSTIRTCECAHDTTEVPPDQPRGPPEQRQGPVSLGEQFAAYDLTQSPFNSTTSSNFTTSVSFGHIHYGGCHLGQISSHNGMPILSEEGCKWVQMRTGEDVSFSKFHVRFQKRALPPTLSPWHFFRSESELHELPDKRIVEQVLDVFTNSAFRLVFPVIDRVLFEEIIELAYEEWDGPLSLERISAKGCVLAFVSIMCLFQGQDANIPAVDSDTCAVKAHYLLSDVFEDSSIISLQTVFMLHMHQTFSGRLQSAAMLHAIACRIVFMLGGHTYKPTKSFGAEATHKEREERQLRMLFWLCYIFDKDIALRTGQPPLMSDDYCDLTLPEDYVDCYKYLPGLEESLLISSGSSEELTPHLPGDPRLSHLKDKTCRLLYSAQALSKSDAELLRDIRELDDELENWRLSIPPAFRPTLSISENTQVLLPKMRLPRSMRHISLHVEYHHLMTTIHKASGRCFPLQTDSDGKEEWSGGVRSSVALSLEASRSTLIYLKAAVNGLAGEAFWIIVFYPTSAIMTLFLNILMYPLDPQAQQDIELLAGAADLVRSMPVRRMTAHEISHIKIVNDFVLETIKLANCAISKALREQEQGGL</sequence>
<dbReference type="PANTHER" id="PTHR46910:SF37">
    <property type="entry name" value="ZN(II)2CYS6 TRANSCRIPTION FACTOR (EUROFUNG)"/>
    <property type="match status" value="1"/>
</dbReference>
<dbReference type="InterPro" id="IPR001138">
    <property type="entry name" value="Zn2Cys6_DnaBD"/>
</dbReference>
<dbReference type="GO" id="GO:0003677">
    <property type="term" value="F:DNA binding"/>
    <property type="evidence" value="ECO:0007669"/>
    <property type="project" value="UniProtKB-KW"/>
</dbReference>
<dbReference type="Pfam" id="PF00172">
    <property type="entry name" value="Zn_clus"/>
    <property type="match status" value="1"/>
</dbReference>
<keyword evidence="2" id="KW-0479">Metal-binding</keyword>
<keyword evidence="11" id="KW-1185">Reference proteome</keyword>
<dbReference type="AlphaFoldDB" id="A0A9P9FUX0"/>
<dbReference type="SMART" id="SM00906">
    <property type="entry name" value="Fungal_trans"/>
    <property type="match status" value="1"/>
</dbReference>
<feature type="transmembrane region" description="Helical" evidence="8">
    <location>
        <begin position="603"/>
        <end position="623"/>
    </location>
</feature>
<evidence type="ECO:0000256" key="3">
    <source>
        <dbReference type="ARBA" id="ARBA00023015"/>
    </source>
</evidence>
<evidence type="ECO:0000313" key="10">
    <source>
        <dbReference type="EMBL" id="KAH7176417.1"/>
    </source>
</evidence>
<feature type="region of interest" description="Disordered" evidence="7">
    <location>
        <begin position="80"/>
        <end position="133"/>
    </location>
</feature>
<evidence type="ECO:0000256" key="4">
    <source>
        <dbReference type="ARBA" id="ARBA00023125"/>
    </source>
</evidence>
<evidence type="ECO:0000256" key="6">
    <source>
        <dbReference type="ARBA" id="ARBA00023242"/>
    </source>
</evidence>
<dbReference type="Pfam" id="PF04082">
    <property type="entry name" value="Fungal_trans"/>
    <property type="match status" value="1"/>
</dbReference>
<evidence type="ECO:0000256" key="7">
    <source>
        <dbReference type="SAM" id="MobiDB-lite"/>
    </source>
</evidence>
<feature type="compositionally biased region" description="Low complexity" evidence="7">
    <location>
        <begin position="86"/>
        <end position="105"/>
    </location>
</feature>
<evidence type="ECO:0000259" key="9">
    <source>
        <dbReference type="PROSITE" id="PS50048"/>
    </source>
</evidence>
<keyword evidence="8" id="KW-0472">Membrane</keyword>
<organism evidence="10 11">
    <name type="scientific">Dactylonectria macrodidyma</name>
    <dbReference type="NCBI Taxonomy" id="307937"/>
    <lineage>
        <taxon>Eukaryota</taxon>
        <taxon>Fungi</taxon>
        <taxon>Dikarya</taxon>
        <taxon>Ascomycota</taxon>
        <taxon>Pezizomycotina</taxon>
        <taxon>Sordariomycetes</taxon>
        <taxon>Hypocreomycetidae</taxon>
        <taxon>Hypocreales</taxon>
        <taxon>Nectriaceae</taxon>
        <taxon>Dactylonectria</taxon>
    </lineage>
</organism>
<dbReference type="PROSITE" id="PS50048">
    <property type="entry name" value="ZN2_CY6_FUNGAL_2"/>
    <property type="match status" value="1"/>
</dbReference>
<dbReference type="Proteomes" id="UP000738349">
    <property type="component" value="Unassembled WGS sequence"/>
</dbReference>
<evidence type="ECO:0000256" key="8">
    <source>
        <dbReference type="SAM" id="Phobius"/>
    </source>
</evidence>
<feature type="domain" description="Zn(2)-C6 fungal-type" evidence="9">
    <location>
        <begin position="10"/>
        <end position="42"/>
    </location>
</feature>
<keyword evidence="4" id="KW-0238">DNA-binding</keyword>
<evidence type="ECO:0000313" key="11">
    <source>
        <dbReference type="Proteomes" id="UP000738349"/>
    </source>
</evidence>
<dbReference type="PANTHER" id="PTHR46910">
    <property type="entry name" value="TRANSCRIPTION FACTOR PDR1"/>
    <property type="match status" value="1"/>
</dbReference>
<dbReference type="EMBL" id="JAGMUV010000001">
    <property type="protein sequence ID" value="KAH7176417.1"/>
    <property type="molecule type" value="Genomic_DNA"/>
</dbReference>
<dbReference type="OrthoDB" id="4116913at2759"/>
<keyword evidence="6" id="KW-0539">Nucleus</keyword>
<dbReference type="CDD" id="cd00067">
    <property type="entry name" value="GAL4"/>
    <property type="match status" value="1"/>
</dbReference>
<evidence type="ECO:0000256" key="5">
    <source>
        <dbReference type="ARBA" id="ARBA00023163"/>
    </source>
</evidence>
<accession>A0A9P9FUX0</accession>
<dbReference type="GO" id="GO:0005634">
    <property type="term" value="C:nucleus"/>
    <property type="evidence" value="ECO:0007669"/>
    <property type="project" value="UniProtKB-SubCell"/>
</dbReference>
<reference evidence="10" key="1">
    <citation type="journal article" date="2021" name="Nat. Commun.">
        <title>Genetic determinants of endophytism in the Arabidopsis root mycobiome.</title>
        <authorList>
            <person name="Mesny F."/>
            <person name="Miyauchi S."/>
            <person name="Thiergart T."/>
            <person name="Pickel B."/>
            <person name="Atanasova L."/>
            <person name="Karlsson M."/>
            <person name="Huettel B."/>
            <person name="Barry K.W."/>
            <person name="Haridas S."/>
            <person name="Chen C."/>
            <person name="Bauer D."/>
            <person name="Andreopoulos W."/>
            <person name="Pangilinan J."/>
            <person name="LaButti K."/>
            <person name="Riley R."/>
            <person name="Lipzen A."/>
            <person name="Clum A."/>
            <person name="Drula E."/>
            <person name="Henrissat B."/>
            <person name="Kohler A."/>
            <person name="Grigoriev I.V."/>
            <person name="Martin F.M."/>
            <person name="Hacquard S."/>
        </authorList>
    </citation>
    <scope>NUCLEOTIDE SEQUENCE</scope>
    <source>
        <strain evidence="10">MPI-CAGE-AT-0147</strain>
    </source>
</reference>
<dbReference type="GO" id="GO:0006351">
    <property type="term" value="P:DNA-templated transcription"/>
    <property type="evidence" value="ECO:0007669"/>
    <property type="project" value="InterPro"/>
</dbReference>
<keyword evidence="3" id="KW-0805">Transcription regulation</keyword>
<dbReference type="InterPro" id="IPR050987">
    <property type="entry name" value="AtrR-like"/>
</dbReference>
<dbReference type="InterPro" id="IPR007219">
    <property type="entry name" value="XnlR_reg_dom"/>
</dbReference>
<dbReference type="CDD" id="cd12148">
    <property type="entry name" value="fungal_TF_MHR"/>
    <property type="match status" value="1"/>
</dbReference>
<evidence type="ECO:0000256" key="2">
    <source>
        <dbReference type="ARBA" id="ARBA00022723"/>
    </source>
</evidence>
<name>A0A9P9FUX0_9HYPO</name>
<keyword evidence="8" id="KW-1133">Transmembrane helix</keyword>
<gene>
    <name evidence="10" type="ORF">EDB81DRAFT_772596</name>
</gene>
<dbReference type="InterPro" id="IPR036864">
    <property type="entry name" value="Zn2-C6_fun-type_DNA-bd_sf"/>
</dbReference>
<dbReference type="GO" id="GO:0008270">
    <property type="term" value="F:zinc ion binding"/>
    <property type="evidence" value="ECO:0007669"/>
    <property type="project" value="InterPro"/>
</dbReference>
<keyword evidence="8" id="KW-0812">Transmembrane</keyword>
<comment type="caution">
    <text evidence="10">The sequence shown here is derived from an EMBL/GenBank/DDBJ whole genome shotgun (WGS) entry which is preliminary data.</text>
</comment>
<proteinExistence type="predicted"/>
<keyword evidence="5" id="KW-0804">Transcription</keyword>
<dbReference type="PROSITE" id="PS00463">
    <property type="entry name" value="ZN2_CY6_FUNGAL_1"/>
    <property type="match status" value="1"/>
</dbReference>